<dbReference type="PANTHER" id="PTHR10824:SF4">
    <property type="entry name" value="ACYL-COENZYME A THIOESTERASE 1-LIKE"/>
    <property type="match status" value="1"/>
</dbReference>
<name>A0A8U0IG44_9EURY</name>
<proteinExistence type="predicted"/>
<gene>
    <name evidence="3" type="ORF">M0R88_14435</name>
</gene>
<accession>A0A8U0IG44</accession>
<feature type="active site" description="Charge relay system" evidence="1">
    <location>
        <position position="220"/>
    </location>
</feature>
<feature type="domain" description="BAAT/Acyl-CoA thioester hydrolase C-terminal" evidence="2">
    <location>
        <begin position="77"/>
        <end position="298"/>
    </location>
</feature>
<dbReference type="GeneID" id="72191076"/>
<dbReference type="KEGG" id="haxz:M0R88_14435"/>
<dbReference type="EMBL" id="CP096658">
    <property type="protein sequence ID" value="UPV99704.1"/>
    <property type="molecule type" value="Genomic_DNA"/>
</dbReference>
<dbReference type="Gene3D" id="3.40.50.1820">
    <property type="entry name" value="alpha/beta hydrolase"/>
    <property type="match status" value="1"/>
</dbReference>
<dbReference type="InterPro" id="IPR014940">
    <property type="entry name" value="BAAT_C"/>
</dbReference>
<dbReference type="PIRSF" id="PIRSF016521">
    <property type="entry name" value="Acyl-CoA_hydro"/>
    <property type="match status" value="1"/>
</dbReference>
<dbReference type="GO" id="GO:0006631">
    <property type="term" value="P:fatty acid metabolic process"/>
    <property type="evidence" value="ECO:0007669"/>
    <property type="project" value="TreeGrafter"/>
</dbReference>
<feature type="active site" description="Charge relay system" evidence="1">
    <location>
        <position position="106"/>
    </location>
</feature>
<dbReference type="GO" id="GO:0047617">
    <property type="term" value="F:fatty acyl-CoA hydrolase activity"/>
    <property type="evidence" value="ECO:0007669"/>
    <property type="project" value="TreeGrafter"/>
</dbReference>
<evidence type="ECO:0000313" key="3">
    <source>
        <dbReference type="EMBL" id="UPV99704.1"/>
    </source>
</evidence>
<dbReference type="Proteomes" id="UP000830434">
    <property type="component" value="Chromosome"/>
</dbReference>
<evidence type="ECO:0000259" key="2">
    <source>
        <dbReference type="Pfam" id="PF08840"/>
    </source>
</evidence>
<protein>
    <submittedName>
        <fullName evidence="3">Alpha/beta fold hydrolase</fullName>
    </submittedName>
</protein>
<organism evidence="3 4">
    <name type="scientific">Halorussus gelatinilyticus</name>
    <dbReference type="NCBI Taxonomy" id="2937524"/>
    <lineage>
        <taxon>Archaea</taxon>
        <taxon>Methanobacteriati</taxon>
        <taxon>Methanobacteriota</taxon>
        <taxon>Stenosarchaea group</taxon>
        <taxon>Halobacteria</taxon>
        <taxon>Halobacteriales</taxon>
        <taxon>Haladaptataceae</taxon>
        <taxon>Halorussus</taxon>
    </lineage>
</organism>
<dbReference type="InterPro" id="IPR029058">
    <property type="entry name" value="AB_hydrolase_fold"/>
</dbReference>
<dbReference type="RefSeq" id="WP_248654195.1">
    <property type="nucleotide sequence ID" value="NZ_CP096658.1"/>
</dbReference>
<keyword evidence="3" id="KW-0378">Hydrolase</keyword>
<dbReference type="GO" id="GO:0006637">
    <property type="term" value="P:acyl-CoA metabolic process"/>
    <property type="evidence" value="ECO:0007669"/>
    <property type="project" value="InterPro"/>
</dbReference>
<dbReference type="InterPro" id="IPR016662">
    <property type="entry name" value="Acyl-CoA_thioEstase_long-chain"/>
</dbReference>
<evidence type="ECO:0000313" key="4">
    <source>
        <dbReference type="Proteomes" id="UP000830434"/>
    </source>
</evidence>
<dbReference type="Pfam" id="PF08840">
    <property type="entry name" value="BAAT_C"/>
    <property type="match status" value="1"/>
</dbReference>
<dbReference type="AlphaFoldDB" id="A0A8U0IG44"/>
<feature type="active site" description="Charge relay system" evidence="1">
    <location>
        <position position="255"/>
    </location>
</feature>
<dbReference type="PANTHER" id="PTHR10824">
    <property type="entry name" value="ACYL-COENZYME A THIOESTERASE-RELATED"/>
    <property type="match status" value="1"/>
</dbReference>
<reference evidence="3" key="1">
    <citation type="submission" date="2022-04" db="EMBL/GenBank/DDBJ databases">
        <title>Diverse halophilic archaea isolated from saline environments.</title>
        <authorList>
            <person name="Cui H.-L."/>
        </authorList>
    </citation>
    <scope>NUCLEOTIDE SEQUENCE</scope>
    <source>
        <strain evidence="3">XZYJT40</strain>
    </source>
</reference>
<sequence>MSADLVPTRDVRREDLTGTLFAGLGRGPHPGVLVVHGSGGGGGYERRYARSLAHHGYAAFCVEYFDGPGRPDALDRIPLSYFGRAVEWLLDRPETDGERVGVVGFSRGGEAAMLTGAHFERVGAVVAYSASGYAFPAPTWMPGVEVEGPAWTLDGDPVPYLPVDELVEEEQDGFEDVVENDDLDASTRAVANATDEQLRRATIPVERIDGPVLLVSGGEDAIWPSADLSRVAIDRLDAHDHPWPADLLVSPDAGHAIRTPYRFDGESAPDADHRLGGTHRANARAAADAWRVALDYLRDGIEVSRY</sequence>
<dbReference type="SUPFAM" id="SSF53474">
    <property type="entry name" value="alpha/beta-Hydrolases"/>
    <property type="match status" value="1"/>
</dbReference>
<keyword evidence="4" id="KW-1185">Reference proteome</keyword>
<evidence type="ECO:0000256" key="1">
    <source>
        <dbReference type="PIRSR" id="PIRSR016521-1"/>
    </source>
</evidence>